<dbReference type="InterPro" id="IPR013087">
    <property type="entry name" value="Znf_C2H2_type"/>
</dbReference>
<accession>A0A9P0P0G1</accession>
<reference evidence="2" key="1">
    <citation type="submission" date="2022-03" db="EMBL/GenBank/DDBJ databases">
        <authorList>
            <person name="Sayadi A."/>
        </authorList>
    </citation>
    <scope>NUCLEOTIDE SEQUENCE</scope>
</reference>
<feature type="domain" description="C2H2-type" evidence="1">
    <location>
        <begin position="351"/>
        <end position="373"/>
    </location>
</feature>
<proteinExistence type="predicted"/>
<dbReference type="Pfam" id="PF12874">
    <property type="entry name" value="zf-met"/>
    <property type="match status" value="4"/>
</dbReference>
<comment type="caution">
    <text evidence="2">The sequence shown here is derived from an EMBL/GenBank/DDBJ whole genome shotgun (WGS) entry which is preliminary data.</text>
</comment>
<dbReference type="PROSITE" id="PS00028">
    <property type="entry name" value="ZINC_FINGER_C2H2_1"/>
    <property type="match status" value="1"/>
</dbReference>
<dbReference type="GO" id="GO:0003676">
    <property type="term" value="F:nucleic acid binding"/>
    <property type="evidence" value="ECO:0007669"/>
    <property type="project" value="InterPro"/>
</dbReference>
<name>A0A9P0P0G1_ACAOB</name>
<dbReference type="SMART" id="SM00451">
    <property type="entry name" value="ZnF_U1"/>
    <property type="match status" value="4"/>
</dbReference>
<evidence type="ECO:0000259" key="1">
    <source>
        <dbReference type="PROSITE" id="PS00028"/>
    </source>
</evidence>
<keyword evidence="3" id="KW-1185">Reference proteome</keyword>
<evidence type="ECO:0000313" key="2">
    <source>
        <dbReference type="EMBL" id="CAH1961844.1"/>
    </source>
</evidence>
<dbReference type="GO" id="GO:0008270">
    <property type="term" value="F:zinc ion binding"/>
    <property type="evidence" value="ECO:0007669"/>
    <property type="project" value="InterPro"/>
</dbReference>
<dbReference type="SMART" id="SM00355">
    <property type="entry name" value="ZnF_C2H2"/>
    <property type="match status" value="4"/>
</dbReference>
<dbReference type="InterPro" id="IPR052644">
    <property type="entry name" value="ZMAT3"/>
</dbReference>
<dbReference type="InterPro" id="IPR036236">
    <property type="entry name" value="Znf_C2H2_sf"/>
</dbReference>
<dbReference type="Gene3D" id="3.30.160.60">
    <property type="entry name" value="Classic Zinc Finger"/>
    <property type="match status" value="4"/>
</dbReference>
<dbReference type="InterPro" id="IPR003604">
    <property type="entry name" value="Matrin/U1-like-C_Znf_C2H2"/>
</dbReference>
<gene>
    <name evidence="2" type="ORF">ACAOBT_LOCUS4371</name>
</gene>
<dbReference type="EMBL" id="CAKOFQ010006697">
    <property type="protein sequence ID" value="CAH1961844.1"/>
    <property type="molecule type" value="Genomic_DNA"/>
</dbReference>
<organism evidence="2 3">
    <name type="scientific">Acanthoscelides obtectus</name>
    <name type="common">Bean weevil</name>
    <name type="synonym">Bruchus obtectus</name>
    <dbReference type="NCBI Taxonomy" id="200917"/>
    <lineage>
        <taxon>Eukaryota</taxon>
        <taxon>Metazoa</taxon>
        <taxon>Ecdysozoa</taxon>
        <taxon>Arthropoda</taxon>
        <taxon>Hexapoda</taxon>
        <taxon>Insecta</taxon>
        <taxon>Pterygota</taxon>
        <taxon>Neoptera</taxon>
        <taxon>Endopterygota</taxon>
        <taxon>Coleoptera</taxon>
        <taxon>Polyphaga</taxon>
        <taxon>Cucujiformia</taxon>
        <taxon>Chrysomeloidea</taxon>
        <taxon>Chrysomelidae</taxon>
        <taxon>Bruchinae</taxon>
        <taxon>Bruchini</taxon>
        <taxon>Acanthoscelides</taxon>
    </lineage>
</organism>
<evidence type="ECO:0000313" key="3">
    <source>
        <dbReference type="Proteomes" id="UP001152888"/>
    </source>
</evidence>
<dbReference type="Proteomes" id="UP001152888">
    <property type="component" value="Unassembled WGS sequence"/>
</dbReference>
<sequence>MSNQSSMNSYTVPKRKADEMYSSGYSAYTNAEHPVLANSYYNYYQPSQWSTVYPQPYQNSYQNMQNSTAAPAVDPITQNIYNALSMVKEKPKNHQKNVFKETVPDAGDPSLPKELTALFQPLFCKLCSAQLSSNVMAKMHYKSKNHEKKIRKFLIEYSQKTGEPLHKRARVTAAGAKTEEEPDPKWFHCEVCDLVLTGKLHAESHYMGKNHQKAMLGYKRPAGKGYYNAEGKWVRQTSSKKVLAPGEDTFGLDFRKPIEASPTPAVPTVSQPPAPQQHRWTCDMCGVVATCQEQLDMHLKGQKHQKKLRQLGFSVPAAKEPNTAAVASAATDKTSDVDLSVYRTPSGDFYCPHCNTTMNAEVPFRMHLKSKAHMKNYTTQKQ</sequence>
<dbReference type="PANTHER" id="PTHR46786:SF1">
    <property type="entry name" value="ZINC FINGER MATRIN-TYPE PROTEIN 3"/>
    <property type="match status" value="1"/>
</dbReference>
<protein>
    <recommendedName>
        <fullName evidence="1">C2H2-type domain-containing protein</fullName>
    </recommendedName>
</protein>
<dbReference type="AlphaFoldDB" id="A0A9P0P0G1"/>
<dbReference type="SUPFAM" id="SSF57667">
    <property type="entry name" value="beta-beta-alpha zinc fingers"/>
    <property type="match status" value="4"/>
</dbReference>
<dbReference type="OrthoDB" id="434647at2759"/>
<dbReference type="PANTHER" id="PTHR46786">
    <property type="entry name" value="ZINC FINGER MATRIN-TYPE PROTEIN 3"/>
    <property type="match status" value="1"/>
</dbReference>